<dbReference type="InterPro" id="IPR023187">
    <property type="entry name" value="Tscrpt_reg_MarR-type_CS"/>
</dbReference>
<dbReference type="PANTHER" id="PTHR33164">
    <property type="entry name" value="TRANSCRIPTIONAL REGULATOR, MARR FAMILY"/>
    <property type="match status" value="1"/>
</dbReference>
<evidence type="ECO:0000313" key="6">
    <source>
        <dbReference type="Proteomes" id="UP000007374"/>
    </source>
</evidence>
<dbReference type="Proteomes" id="UP000007374">
    <property type="component" value="Unassembled WGS sequence"/>
</dbReference>
<evidence type="ECO:0000256" key="2">
    <source>
        <dbReference type="ARBA" id="ARBA00023125"/>
    </source>
</evidence>
<keyword evidence="3" id="KW-0804">Transcription</keyword>
<keyword evidence="6" id="KW-1185">Reference proteome</keyword>
<proteinExistence type="predicted"/>
<accession>K2NVP6</accession>
<dbReference type="PATRIC" id="fig|1231190.3.peg.2630"/>
<dbReference type="InterPro" id="IPR000835">
    <property type="entry name" value="HTH_MarR-typ"/>
</dbReference>
<keyword evidence="2" id="KW-0238">DNA-binding</keyword>
<dbReference type="GO" id="GO:0003700">
    <property type="term" value="F:DNA-binding transcription factor activity"/>
    <property type="evidence" value="ECO:0007669"/>
    <property type="project" value="InterPro"/>
</dbReference>
<dbReference type="Gene3D" id="1.10.10.10">
    <property type="entry name" value="Winged helix-like DNA-binding domain superfamily/Winged helix DNA-binding domain"/>
    <property type="match status" value="1"/>
</dbReference>
<dbReference type="PRINTS" id="PR00598">
    <property type="entry name" value="HTHMARR"/>
</dbReference>
<dbReference type="GO" id="GO:0003677">
    <property type="term" value="F:DNA binding"/>
    <property type="evidence" value="ECO:0007669"/>
    <property type="project" value="UniProtKB-KW"/>
</dbReference>
<reference evidence="5 6" key="1">
    <citation type="journal article" date="2012" name="J. Bacteriol.">
        <title>Genome Sequence of Nitratireductor indicus Type Strain C115.</title>
        <authorList>
            <person name="Lai Q."/>
            <person name="Li G."/>
            <person name="Yu Z."/>
            <person name="Shao Z."/>
        </authorList>
    </citation>
    <scope>NUCLEOTIDE SEQUENCE [LARGE SCALE GENOMIC DNA]</scope>
    <source>
        <strain evidence="5 6">C115</strain>
    </source>
</reference>
<dbReference type="RefSeq" id="WP_009450707.1">
    <property type="nucleotide sequence ID" value="NZ_AMSI01000008.1"/>
</dbReference>
<dbReference type="InterPro" id="IPR036390">
    <property type="entry name" value="WH_DNA-bd_sf"/>
</dbReference>
<dbReference type="PROSITE" id="PS50995">
    <property type="entry name" value="HTH_MARR_2"/>
    <property type="match status" value="1"/>
</dbReference>
<dbReference type="InterPro" id="IPR036388">
    <property type="entry name" value="WH-like_DNA-bd_sf"/>
</dbReference>
<dbReference type="PROSITE" id="PS01117">
    <property type="entry name" value="HTH_MARR_1"/>
    <property type="match status" value="1"/>
</dbReference>
<comment type="caution">
    <text evidence="5">The sequence shown here is derived from an EMBL/GenBank/DDBJ whole genome shotgun (WGS) entry which is preliminary data.</text>
</comment>
<dbReference type="AlphaFoldDB" id="K2NVP6"/>
<organism evidence="5 6">
    <name type="scientific">Nitratireductor indicus C115</name>
    <dbReference type="NCBI Taxonomy" id="1231190"/>
    <lineage>
        <taxon>Bacteria</taxon>
        <taxon>Pseudomonadati</taxon>
        <taxon>Pseudomonadota</taxon>
        <taxon>Alphaproteobacteria</taxon>
        <taxon>Hyphomicrobiales</taxon>
        <taxon>Phyllobacteriaceae</taxon>
        <taxon>Nitratireductor</taxon>
    </lineage>
</organism>
<gene>
    <name evidence="5" type="ORF">NA8A_12665</name>
</gene>
<dbReference type="eggNOG" id="COG1846">
    <property type="taxonomic scope" value="Bacteria"/>
</dbReference>
<dbReference type="STRING" id="721133.SAMN05216176_104196"/>
<dbReference type="GO" id="GO:0006950">
    <property type="term" value="P:response to stress"/>
    <property type="evidence" value="ECO:0007669"/>
    <property type="project" value="TreeGrafter"/>
</dbReference>
<protein>
    <submittedName>
        <fullName evidence="5">Transcriptional regulatory protein MarR family</fullName>
    </submittedName>
</protein>
<evidence type="ECO:0000259" key="4">
    <source>
        <dbReference type="PROSITE" id="PS50995"/>
    </source>
</evidence>
<sequence length="147" mass="16384">MSHSEYEGRARLGQRIQNVSRLWRRAANQRLDDYGVSHATAAPLLALWRMGGEARQGVVAEMAGLEGPSMVRLVDVLLAEGLVTRREDPSDRRAKILQLTARGEARMERIMAVLDDLREELLAGIEESELARASAVLEQLEATLEHI</sequence>
<dbReference type="EMBL" id="AMSI01000008">
    <property type="protein sequence ID" value="EKF41924.1"/>
    <property type="molecule type" value="Genomic_DNA"/>
</dbReference>
<dbReference type="InterPro" id="IPR039422">
    <property type="entry name" value="MarR/SlyA-like"/>
</dbReference>
<dbReference type="Pfam" id="PF12802">
    <property type="entry name" value="MarR_2"/>
    <property type="match status" value="1"/>
</dbReference>
<keyword evidence="1" id="KW-0805">Transcription regulation</keyword>
<dbReference type="PANTHER" id="PTHR33164:SF64">
    <property type="entry name" value="TRANSCRIPTIONAL REGULATOR SLYA"/>
    <property type="match status" value="1"/>
</dbReference>
<name>K2NVP6_9HYPH</name>
<feature type="domain" description="HTH marR-type" evidence="4">
    <location>
        <begin position="9"/>
        <end position="142"/>
    </location>
</feature>
<evidence type="ECO:0000256" key="1">
    <source>
        <dbReference type="ARBA" id="ARBA00023015"/>
    </source>
</evidence>
<dbReference type="SUPFAM" id="SSF46785">
    <property type="entry name" value="Winged helix' DNA-binding domain"/>
    <property type="match status" value="1"/>
</dbReference>
<dbReference type="OrthoDB" id="7427954at2"/>
<evidence type="ECO:0000313" key="5">
    <source>
        <dbReference type="EMBL" id="EKF41924.1"/>
    </source>
</evidence>
<dbReference type="SMART" id="SM00347">
    <property type="entry name" value="HTH_MARR"/>
    <property type="match status" value="1"/>
</dbReference>
<evidence type="ECO:0000256" key="3">
    <source>
        <dbReference type="ARBA" id="ARBA00023163"/>
    </source>
</evidence>